<dbReference type="EC" id="3.4.24.-" evidence="11"/>
<evidence type="ECO:0000256" key="3">
    <source>
        <dbReference type="ARBA" id="ARBA00007931"/>
    </source>
</evidence>
<feature type="domain" description="PDZ" evidence="12">
    <location>
        <begin position="196"/>
        <end position="258"/>
    </location>
</feature>
<dbReference type="InterPro" id="IPR041489">
    <property type="entry name" value="PDZ_6"/>
</dbReference>
<dbReference type="GO" id="GO:0008237">
    <property type="term" value="F:metallopeptidase activity"/>
    <property type="evidence" value="ECO:0007669"/>
    <property type="project" value="UniProtKB-KW"/>
</dbReference>
<evidence type="ECO:0000256" key="10">
    <source>
        <dbReference type="ARBA" id="ARBA00023136"/>
    </source>
</evidence>
<dbReference type="Proteomes" id="UP001462640">
    <property type="component" value="Unassembled WGS sequence"/>
</dbReference>
<evidence type="ECO:0000313" key="14">
    <source>
        <dbReference type="Proteomes" id="UP001462640"/>
    </source>
</evidence>
<keyword evidence="7 11" id="KW-0862">Zinc</keyword>
<dbReference type="SUPFAM" id="SSF50156">
    <property type="entry name" value="PDZ domain-like"/>
    <property type="match status" value="2"/>
</dbReference>
<keyword evidence="9 11" id="KW-0482">Metalloprotease</keyword>
<evidence type="ECO:0000256" key="2">
    <source>
        <dbReference type="ARBA" id="ARBA00004141"/>
    </source>
</evidence>
<evidence type="ECO:0000256" key="9">
    <source>
        <dbReference type="ARBA" id="ARBA00023049"/>
    </source>
</evidence>
<evidence type="ECO:0000256" key="1">
    <source>
        <dbReference type="ARBA" id="ARBA00001947"/>
    </source>
</evidence>
<dbReference type="PANTHER" id="PTHR42837">
    <property type="entry name" value="REGULATOR OF SIGMA-E PROTEASE RSEP"/>
    <property type="match status" value="1"/>
</dbReference>
<dbReference type="Pfam" id="PF02163">
    <property type="entry name" value="Peptidase_M50"/>
    <property type="match status" value="1"/>
</dbReference>
<keyword evidence="6 11" id="KW-0378">Hydrolase</keyword>
<comment type="cofactor">
    <cofactor evidence="1 11">
        <name>Zn(2+)</name>
        <dbReference type="ChEBI" id="CHEBI:29105"/>
    </cofactor>
</comment>
<name>A0ABV0GCU7_9BURK</name>
<dbReference type="CDD" id="cd23081">
    <property type="entry name" value="cpPDZ_EcRseP-like"/>
    <property type="match status" value="1"/>
</dbReference>
<reference evidence="13 14" key="1">
    <citation type="submission" date="2024-05" db="EMBL/GenBank/DDBJ databases">
        <title>Roseateles sp. 2.12 16S ribosomal RNA gene Genome sequencing and assembly.</title>
        <authorList>
            <person name="Woo H."/>
        </authorList>
    </citation>
    <scope>NUCLEOTIDE SEQUENCE [LARGE SCALE GENOMIC DNA]</scope>
    <source>
        <strain evidence="13 14">2.12</strain>
    </source>
</reference>
<evidence type="ECO:0000313" key="13">
    <source>
        <dbReference type="EMBL" id="MEO3712856.1"/>
    </source>
</evidence>
<evidence type="ECO:0000256" key="7">
    <source>
        <dbReference type="ARBA" id="ARBA00022833"/>
    </source>
</evidence>
<gene>
    <name evidence="13" type="primary">rseP</name>
    <name evidence="13" type="ORF">ABDJ40_08755</name>
</gene>
<sequence>MLLEVVAFVLALGVLILVHEYGHFSVARACGVKVLRFSLGFGRVIWRRQRTADSTEFTLSALPLGGYVRMLDEREGPVPADQRDQAFNLKPLRQRAAIVAAGPVANFLLAIVLFASLAWMGQQEPLALLGSPKPGGLAERAGMRAGDRVMAIALDGRSWRDIASAAELQWPVIEAITEQSVLSLQLADANGHGRREVRLDMAELGTREPDLAAMTRLGLGGPLREPVIGEVAPGGPAEQAGLQAGDRVLEVDGRMVTDAAQLIAGIRAHAQTPAAQAQQWRIERRGQVLSLEVTPAVVVEGESRIGRIQALVGSAPQTVRVRHALDDALLIGLRKTWEQSWMTLKTFGRMLIGQASLKNLSGPITIADAAGQAARVGLYQYLSLLAMLSVGLGVLNLLPLPMLDGGHLMYYLFEGLSGRPVSEWWLERLQRAGFFLMLLMMALALSNDVTRKLGLH</sequence>
<dbReference type="RefSeq" id="WP_347608821.1">
    <property type="nucleotide sequence ID" value="NZ_JBDPZC010000003.1"/>
</dbReference>
<dbReference type="NCBIfam" id="TIGR00054">
    <property type="entry name" value="RIP metalloprotease RseP"/>
    <property type="match status" value="1"/>
</dbReference>
<evidence type="ECO:0000256" key="8">
    <source>
        <dbReference type="ARBA" id="ARBA00022989"/>
    </source>
</evidence>
<dbReference type="InterPro" id="IPR008915">
    <property type="entry name" value="Peptidase_M50"/>
</dbReference>
<proteinExistence type="inferred from homology"/>
<evidence type="ECO:0000256" key="5">
    <source>
        <dbReference type="ARBA" id="ARBA00022692"/>
    </source>
</evidence>
<accession>A0ABV0GCU7</accession>
<dbReference type="PANTHER" id="PTHR42837:SF2">
    <property type="entry name" value="MEMBRANE METALLOPROTEASE ARASP2, CHLOROPLASTIC-RELATED"/>
    <property type="match status" value="1"/>
</dbReference>
<comment type="caution">
    <text evidence="13">The sequence shown here is derived from an EMBL/GenBank/DDBJ whole genome shotgun (WGS) entry which is preliminary data.</text>
</comment>
<keyword evidence="11" id="KW-0479">Metal-binding</keyword>
<comment type="similarity">
    <text evidence="3 11">Belongs to the peptidase M50B family.</text>
</comment>
<evidence type="ECO:0000256" key="6">
    <source>
        <dbReference type="ARBA" id="ARBA00022801"/>
    </source>
</evidence>
<evidence type="ECO:0000259" key="12">
    <source>
        <dbReference type="PROSITE" id="PS50106"/>
    </source>
</evidence>
<keyword evidence="8 11" id="KW-1133">Transmembrane helix</keyword>
<dbReference type="CDD" id="cd06163">
    <property type="entry name" value="S2P-M50_PDZ_RseP-like"/>
    <property type="match status" value="1"/>
</dbReference>
<protein>
    <recommendedName>
        <fullName evidence="11">Zinc metalloprotease</fullName>
        <ecNumber evidence="11">3.4.24.-</ecNumber>
    </recommendedName>
</protein>
<keyword evidence="14" id="KW-1185">Reference proteome</keyword>
<comment type="caution">
    <text evidence="11">Lacks conserved residue(s) required for the propagation of feature annotation.</text>
</comment>
<dbReference type="SMART" id="SM00228">
    <property type="entry name" value="PDZ"/>
    <property type="match status" value="2"/>
</dbReference>
<dbReference type="InterPro" id="IPR036034">
    <property type="entry name" value="PDZ_sf"/>
</dbReference>
<keyword evidence="10 11" id="KW-0472">Membrane</keyword>
<keyword evidence="4" id="KW-0645">Protease</keyword>
<evidence type="ECO:0000256" key="11">
    <source>
        <dbReference type="RuleBase" id="RU362031"/>
    </source>
</evidence>
<feature type="transmembrane region" description="Helical" evidence="11">
    <location>
        <begin position="96"/>
        <end position="119"/>
    </location>
</feature>
<dbReference type="InterPro" id="IPR004387">
    <property type="entry name" value="Pept_M50_Zn"/>
</dbReference>
<dbReference type="EMBL" id="JBDPZC010000003">
    <property type="protein sequence ID" value="MEO3712856.1"/>
    <property type="molecule type" value="Genomic_DNA"/>
</dbReference>
<evidence type="ECO:0000256" key="4">
    <source>
        <dbReference type="ARBA" id="ARBA00022670"/>
    </source>
</evidence>
<dbReference type="PROSITE" id="PS50106">
    <property type="entry name" value="PDZ"/>
    <property type="match status" value="1"/>
</dbReference>
<comment type="subcellular location">
    <subcellularLocation>
        <location evidence="2">Membrane</location>
        <topology evidence="2">Multi-pass membrane protein</topology>
    </subcellularLocation>
</comment>
<keyword evidence="5 11" id="KW-0812">Transmembrane</keyword>
<dbReference type="Pfam" id="PF17820">
    <property type="entry name" value="PDZ_6"/>
    <property type="match status" value="1"/>
</dbReference>
<organism evidence="13 14">
    <name type="scientific">Roseateles flavus</name>
    <dbReference type="NCBI Taxonomy" id="3149041"/>
    <lineage>
        <taxon>Bacteria</taxon>
        <taxon>Pseudomonadati</taxon>
        <taxon>Pseudomonadota</taxon>
        <taxon>Betaproteobacteria</taxon>
        <taxon>Burkholderiales</taxon>
        <taxon>Sphaerotilaceae</taxon>
        <taxon>Roseateles</taxon>
    </lineage>
</organism>
<dbReference type="Gene3D" id="2.30.42.10">
    <property type="match status" value="2"/>
</dbReference>
<dbReference type="InterPro" id="IPR001478">
    <property type="entry name" value="PDZ"/>
</dbReference>